<accession>A0AAW1LVB3</accession>
<protein>
    <submittedName>
        <fullName evidence="1">Uncharacterized protein</fullName>
    </submittedName>
</protein>
<evidence type="ECO:0000313" key="2">
    <source>
        <dbReference type="Proteomes" id="UP001458880"/>
    </source>
</evidence>
<organism evidence="1 2">
    <name type="scientific">Popillia japonica</name>
    <name type="common">Japanese beetle</name>
    <dbReference type="NCBI Taxonomy" id="7064"/>
    <lineage>
        <taxon>Eukaryota</taxon>
        <taxon>Metazoa</taxon>
        <taxon>Ecdysozoa</taxon>
        <taxon>Arthropoda</taxon>
        <taxon>Hexapoda</taxon>
        <taxon>Insecta</taxon>
        <taxon>Pterygota</taxon>
        <taxon>Neoptera</taxon>
        <taxon>Endopterygota</taxon>
        <taxon>Coleoptera</taxon>
        <taxon>Polyphaga</taxon>
        <taxon>Scarabaeiformia</taxon>
        <taxon>Scarabaeidae</taxon>
        <taxon>Rutelinae</taxon>
        <taxon>Popillia</taxon>
    </lineage>
</organism>
<proteinExistence type="predicted"/>
<dbReference type="Proteomes" id="UP001458880">
    <property type="component" value="Unassembled WGS sequence"/>
</dbReference>
<comment type="caution">
    <text evidence="1">The sequence shown here is derived from an EMBL/GenBank/DDBJ whole genome shotgun (WGS) entry which is preliminary data.</text>
</comment>
<reference evidence="1 2" key="1">
    <citation type="journal article" date="2024" name="BMC Genomics">
        <title>De novo assembly and annotation of Popillia japonica's genome with initial clues to its potential as an invasive pest.</title>
        <authorList>
            <person name="Cucini C."/>
            <person name="Boschi S."/>
            <person name="Funari R."/>
            <person name="Cardaioli E."/>
            <person name="Iannotti N."/>
            <person name="Marturano G."/>
            <person name="Paoli F."/>
            <person name="Bruttini M."/>
            <person name="Carapelli A."/>
            <person name="Frati F."/>
            <person name="Nardi F."/>
        </authorList>
    </citation>
    <scope>NUCLEOTIDE SEQUENCE [LARGE SCALE GENOMIC DNA]</scope>
    <source>
        <strain evidence="1">DMR45628</strain>
    </source>
</reference>
<keyword evidence="2" id="KW-1185">Reference proteome</keyword>
<gene>
    <name evidence="1" type="ORF">QE152_g10310</name>
</gene>
<evidence type="ECO:0000313" key="1">
    <source>
        <dbReference type="EMBL" id="KAK9737966.1"/>
    </source>
</evidence>
<sequence>MLVPFAANSSAYVGDNPRRNEHFIRRNAVQERLINTRSIPRHIITPCFEAKHCVEDIRHRIEHSPNKSVEKLSEQTAKWPSLPTFIIKGSTKMQVFSVFIVKKVFN</sequence>
<dbReference type="AlphaFoldDB" id="A0AAW1LVB3"/>
<dbReference type="EMBL" id="JASPKY010000093">
    <property type="protein sequence ID" value="KAK9737966.1"/>
    <property type="molecule type" value="Genomic_DNA"/>
</dbReference>
<name>A0AAW1LVB3_POPJA</name>